<dbReference type="KEGG" id="vpy:HZI73_19830"/>
<keyword evidence="1 3" id="KW-0812">Transmembrane</keyword>
<evidence type="ECO:0000313" key="5">
    <source>
        <dbReference type="Proteomes" id="UP000683246"/>
    </source>
</evidence>
<sequence length="260" mass="28538">MNTQYNGTDRLLIKIVYTGLMTALVLIATLFFKVPVPFTNGYVHLGDSMIFVAAILLGWKGGAFAAGVGSALADILGGYPHWALPTLIIKILMGAIIGLCVSQKNRKGMYTLLGVIFAGSFAGFNGFLHYILTKDVKNASKVSDFVLQELEVSSHGELLQLTDKVQMQLLVVTLLIPLSILLTSFIIAKYNHIKFRPSYTFSFVIAGTIMVFGYYIAYYLMIGNYIIPIFSIPWNVVQFVVGLLIAEIVIAGLRKAKAIQ</sequence>
<evidence type="ECO:0000256" key="3">
    <source>
        <dbReference type="SAM" id="Phobius"/>
    </source>
</evidence>
<dbReference type="Proteomes" id="UP000683246">
    <property type="component" value="Chromosome"/>
</dbReference>
<dbReference type="PANTHER" id="PTHR37815">
    <property type="entry name" value="UPF0397 PROTEIN BC_2624-RELATED"/>
    <property type="match status" value="1"/>
</dbReference>
<dbReference type="AlphaFoldDB" id="A0A8J8MND2"/>
<feature type="transmembrane region" description="Helical" evidence="3">
    <location>
        <begin position="108"/>
        <end position="132"/>
    </location>
</feature>
<dbReference type="InterPro" id="IPR009825">
    <property type="entry name" value="ECF_substrate-spec-like"/>
</dbReference>
<gene>
    <name evidence="4" type="ORF">HZI73_19830</name>
</gene>
<feature type="transmembrane region" description="Helical" evidence="3">
    <location>
        <begin position="199"/>
        <end position="220"/>
    </location>
</feature>
<feature type="transmembrane region" description="Helical" evidence="3">
    <location>
        <begin position="167"/>
        <end position="187"/>
    </location>
</feature>
<name>A0A8J8MND2_9FIRM</name>
<dbReference type="GO" id="GO:0016020">
    <property type="term" value="C:membrane"/>
    <property type="evidence" value="ECO:0007669"/>
    <property type="project" value="InterPro"/>
</dbReference>
<evidence type="ECO:0000256" key="1">
    <source>
        <dbReference type="ARBA" id="ARBA00022692"/>
    </source>
</evidence>
<proteinExistence type="predicted"/>
<protein>
    <submittedName>
        <fullName evidence="4">ECF transporter S component</fullName>
    </submittedName>
</protein>
<dbReference type="PANTHER" id="PTHR37815:SF3">
    <property type="entry name" value="UPF0397 PROTEIN SPR0429"/>
    <property type="match status" value="1"/>
</dbReference>
<reference evidence="4" key="1">
    <citation type="submission" date="2020-07" db="EMBL/GenBank/DDBJ databases">
        <title>Vallitalea pronyensis genome.</title>
        <authorList>
            <person name="Postec A."/>
        </authorList>
    </citation>
    <scope>NUCLEOTIDE SEQUENCE</scope>
    <source>
        <strain evidence="4">FatNI3</strain>
    </source>
</reference>
<keyword evidence="5" id="KW-1185">Reference proteome</keyword>
<accession>A0A8J8MND2</accession>
<feature type="transmembrane region" description="Helical" evidence="3">
    <location>
        <begin position="15"/>
        <end position="36"/>
    </location>
</feature>
<feature type="transmembrane region" description="Helical" evidence="3">
    <location>
        <begin position="48"/>
        <end position="73"/>
    </location>
</feature>
<evidence type="ECO:0000256" key="2">
    <source>
        <dbReference type="ARBA" id="ARBA00022989"/>
    </source>
</evidence>
<dbReference type="RefSeq" id="WP_212695103.1">
    <property type="nucleotide sequence ID" value="NZ_CP058649.1"/>
</dbReference>
<dbReference type="Gene3D" id="1.10.1760.20">
    <property type="match status" value="2"/>
</dbReference>
<organism evidence="4 5">
    <name type="scientific">Vallitalea pronyensis</name>
    <dbReference type="NCBI Taxonomy" id="1348613"/>
    <lineage>
        <taxon>Bacteria</taxon>
        <taxon>Bacillati</taxon>
        <taxon>Bacillota</taxon>
        <taxon>Clostridia</taxon>
        <taxon>Lachnospirales</taxon>
        <taxon>Vallitaleaceae</taxon>
        <taxon>Vallitalea</taxon>
    </lineage>
</organism>
<dbReference type="Pfam" id="PF07155">
    <property type="entry name" value="ECF-ribofla_trS"/>
    <property type="match status" value="1"/>
</dbReference>
<feature type="transmembrane region" description="Helical" evidence="3">
    <location>
        <begin position="79"/>
        <end position="101"/>
    </location>
</feature>
<evidence type="ECO:0000313" key="4">
    <source>
        <dbReference type="EMBL" id="QUI24408.1"/>
    </source>
</evidence>
<feature type="transmembrane region" description="Helical" evidence="3">
    <location>
        <begin position="232"/>
        <end position="253"/>
    </location>
</feature>
<dbReference type="EMBL" id="CP058649">
    <property type="protein sequence ID" value="QUI24408.1"/>
    <property type="molecule type" value="Genomic_DNA"/>
</dbReference>
<keyword evidence="2 3" id="KW-1133">Transmembrane helix</keyword>
<keyword evidence="3" id="KW-0472">Membrane</keyword>